<feature type="region of interest" description="Disordered" evidence="1">
    <location>
        <begin position="249"/>
        <end position="312"/>
    </location>
</feature>
<feature type="compositionally biased region" description="Low complexity" evidence="1">
    <location>
        <begin position="252"/>
        <end position="280"/>
    </location>
</feature>
<gene>
    <name evidence="2" type="ORF">K504DRAFT_501017</name>
</gene>
<sequence length="406" mass="45196">MDRLRNLFPRFFANDDPQPTLQVAQQTTIAPPLNTTSIKSHAPGLILAPQSPQKPQHEAGTPTSTFYTAHSLSPSQSDSSMTSAADLGSKDISIRKVEPDPPQTYSTLVEIQEGYGLCEPLTHPKHSPSLERQSTWLTKASTTHCHPRYMIHRHPHFNYNPHTPLAEGSSSSSSSPEQGDIWSHPTTLHPALQSRATHISHHPQIVPDITPRLRESIEKTLMHRDPLTKEPLPIILPWDRRSTSSHSLYCFPTSGGNRSNSSSRSSSPSPATPHPTQSAPSPSPTVDVPATNSAADAKDPTPSGPGIPVRSPSAVSLTFSDYSDVCRGSCPLCSHHSPDRRERESPPKVRKGLWRLFRIKFSEQRRERARIVSDKRKEREEMQIERRRDKEEKKAIRKARKTRAGS</sequence>
<dbReference type="AlphaFoldDB" id="A0A6G1KEW2"/>
<keyword evidence="3" id="KW-1185">Reference proteome</keyword>
<organism evidence="2 3">
    <name type="scientific">Pleomassaria siparia CBS 279.74</name>
    <dbReference type="NCBI Taxonomy" id="1314801"/>
    <lineage>
        <taxon>Eukaryota</taxon>
        <taxon>Fungi</taxon>
        <taxon>Dikarya</taxon>
        <taxon>Ascomycota</taxon>
        <taxon>Pezizomycotina</taxon>
        <taxon>Dothideomycetes</taxon>
        <taxon>Pleosporomycetidae</taxon>
        <taxon>Pleosporales</taxon>
        <taxon>Pleomassariaceae</taxon>
        <taxon>Pleomassaria</taxon>
    </lineage>
</organism>
<accession>A0A6G1KEW2</accession>
<feature type="compositionally biased region" description="Basic and acidic residues" evidence="1">
    <location>
        <begin position="370"/>
        <end position="394"/>
    </location>
</feature>
<feature type="compositionally biased region" description="Polar residues" evidence="1">
    <location>
        <begin position="61"/>
        <end position="83"/>
    </location>
</feature>
<name>A0A6G1KEW2_9PLEO</name>
<reference evidence="2" key="1">
    <citation type="journal article" date="2020" name="Stud. Mycol.">
        <title>101 Dothideomycetes genomes: a test case for predicting lifestyles and emergence of pathogens.</title>
        <authorList>
            <person name="Haridas S."/>
            <person name="Albert R."/>
            <person name="Binder M."/>
            <person name="Bloem J."/>
            <person name="Labutti K."/>
            <person name="Salamov A."/>
            <person name="Andreopoulos B."/>
            <person name="Baker S."/>
            <person name="Barry K."/>
            <person name="Bills G."/>
            <person name="Bluhm B."/>
            <person name="Cannon C."/>
            <person name="Castanera R."/>
            <person name="Culley D."/>
            <person name="Daum C."/>
            <person name="Ezra D."/>
            <person name="Gonzalez J."/>
            <person name="Henrissat B."/>
            <person name="Kuo A."/>
            <person name="Liang C."/>
            <person name="Lipzen A."/>
            <person name="Lutzoni F."/>
            <person name="Magnuson J."/>
            <person name="Mondo S."/>
            <person name="Nolan M."/>
            <person name="Ohm R."/>
            <person name="Pangilinan J."/>
            <person name="Park H.-J."/>
            <person name="Ramirez L."/>
            <person name="Alfaro M."/>
            <person name="Sun H."/>
            <person name="Tritt A."/>
            <person name="Yoshinaga Y."/>
            <person name="Zwiers L.-H."/>
            <person name="Turgeon B."/>
            <person name="Goodwin S."/>
            <person name="Spatafora J."/>
            <person name="Crous P."/>
            <person name="Grigoriev I."/>
        </authorList>
    </citation>
    <scope>NUCLEOTIDE SEQUENCE</scope>
    <source>
        <strain evidence="2">CBS 279.74</strain>
    </source>
</reference>
<evidence type="ECO:0000313" key="3">
    <source>
        <dbReference type="Proteomes" id="UP000799428"/>
    </source>
</evidence>
<evidence type="ECO:0000313" key="2">
    <source>
        <dbReference type="EMBL" id="KAF2711085.1"/>
    </source>
</evidence>
<evidence type="ECO:0000256" key="1">
    <source>
        <dbReference type="SAM" id="MobiDB-lite"/>
    </source>
</evidence>
<protein>
    <submittedName>
        <fullName evidence="2">Uncharacterized protein</fullName>
    </submittedName>
</protein>
<feature type="region of interest" description="Disordered" evidence="1">
    <location>
        <begin position="160"/>
        <end position="185"/>
    </location>
</feature>
<dbReference type="EMBL" id="MU005768">
    <property type="protein sequence ID" value="KAF2711085.1"/>
    <property type="molecule type" value="Genomic_DNA"/>
</dbReference>
<feature type="region of interest" description="Disordered" evidence="1">
    <location>
        <begin position="45"/>
        <end position="86"/>
    </location>
</feature>
<proteinExistence type="predicted"/>
<feature type="compositionally biased region" description="Basic residues" evidence="1">
    <location>
        <begin position="395"/>
        <end position="406"/>
    </location>
</feature>
<dbReference type="Proteomes" id="UP000799428">
    <property type="component" value="Unassembled WGS sequence"/>
</dbReference>
<feature type="region of interest" description="Disordered" evidence="1">
    <location>
        <begin position="370"/>
        <end position="406"/>
    </location>
</feature>